<dbReference type="Proteomes" id="UP001500603">
    <property type="component" value="Unassembled WGS sequence"/>
</dbReference>
<dbReference type="InterPro" id="IPR007815">
    <property type="entry name" value="Emycin_Estase"/>
</dbReference>
<reference evidence="2" key="1">
    <citation type="journal article" date="2019" name="Int. J. Syst. Evol. Microbiol.">
        <title>The Global Catalogue of Microorganisms (GCM) 10K type strain sequencing project: providing services to taxonomists for standard genome sequencing and annotation.</title>
        <authorList>
            <consortium name="The Broad Institute Genomics Platform"/>
            <consortium name="The Broad Institute Genome Sequencing Center for Infectious Disease"/>
            <person name="Wu L."/>
            <person name="Ma J."/>
        </authorList>
    </citation>
    <scope>NUCLEOTIDE SEQUENCE [LARGE SCALE GENOMIC DNA]</scope>
    <source>
        <strain evidence="2">JCM 18298</strain>
    </source>
</reference>
<dbReference type="PANTHER" id="PTHR31299">
    <property type="entry name" value="ESTERASE, PUTATIVE (AFU_ORTHOLOGUE AFUA_1G05850)-RELATED"/>
    <property type="match status" value="1"/>
</dbReference>
<evidence type="ECO:0000313" key="1">
    <source>
        <dbReference type="EMBL" id="GAA5047583.1"/>
    </source>
</evidence>
<evidence type="ECO:0000313" key="2">
    <source>
        <dbReference type="Proteomes" id="UP001500603"/>
    </source>
</evidence>
<dbReference type="CDD" id="cd14728">
    <property type="entry name" value="Ere-like"/>
    <property type="match status" value="1"/>
</dbReference>
<dbReference type="SUPFAM" id="SSF159501">
    <property type="entry name" value="EreA/ChaN-like"/>
    <property type="match status" value="1"/>
</dbReference>
<comment type="caution">
    <text evidence="1">The sequence shown here is derived from an EMBL/GenBank/DDBJ whole genome shotgun (WGS) entry which is preliminary data.</text>
</comment>
<dbReference type="Gene3D" id="3.30.1870.10">
    <property type="entry name" value="EreA-like, domain 2"/>
    <property type="match status" value="1"/>
</dbReference>
<gene>
    <name evidence="1" type="ORF">GCM10023318_14250</name>
</gene>
<keyword evidence="2" id="KW-1185">Reference proteome</keyword>
<name>A0ABP9K1M3_9NOCA</name>
<dbReference type="RefSeq" id="WP_345494233.1">
    <property type="nucleotide sequence ID" value="NZ_BAABJM010000001.1"/>
</dbReference>
<proteinExistence type="predicted"/>
<organism evidence="1 2">
    <name type="scientific">Nocardia callitridis</name>
    <dbReference type="NCBI Taxonomy" id="648753"/>
    <lineage>
        <taxon>Bacteria</taxon>
        <taxon>Bacillati</taxon>
        <taxon>Actinomycetota</taxon>
        <taxon>Actinomycetes</taxon>
        <taxon>Mycobacteriales</taxon>
        <taxon>Nocardiaceae</taxon>
        <taxon>Nocardia</taxon>
    </lineage>
</organism>
<accession>A0ABP9K1M3</accession>
<dbReference type="InterPro" id="IPR052036">
    <property type="entry name" value="Hydrolase/PRTase-associated"/>
</dbReference>
<dbReference type="PANTHER" id="PTHR31299:SF0">
    <property type="entry name" value="ESTERASE, PUTATIVE (AFU_ORTHOLOGUE AFUA_1G05850)-RELATED"/>
    <property type="match status" value="1"/>
</dbReference>
<dbReference type="Gene3D" id="1.20.1440.30">
    <property type="entry name" value="Biosynthetic Protein domain"/>
    <property type="match status" value="1"/>
</dbReference>
<sequence length="407" mass="43831">MTSTEQPTTVVGWLRDNARVIDSTEFDGTGTELATLTDRLGGATVVGLGESTRASRQTFGVRHRILRALVEEHGFRALAIQDTVRSGTQLDHYVRTGEGNPAQLLADAWRPWRTAEMVGALDWIRGFNQLHPHDQVAIFGVNPTPASPADYDLVLDHVRHFAPHRLAELEAHLLPIRTAHQIDEHVQRHQGIHPGRPFVEHASDALALVEQLAPHEDSVRAAAARVLAFHRDSVAGRGSFAADERSAADIVIGQHRETGAKIAYWDGIGHTAASAARVGATKQTLFRGAGEYLRAEFGAAYVSVAIGFHHGDLGSAIAPPPAPDLLDATLGTVELPAYYVDLSSAATEAVSGWLRGSAKARTINGLYDPEADAEANMTVDSLADAFDVLVHIRETSPPRWLAAFAPG</sequence>
<protein>
    <submittedName>
        <fullName evidence="1">Erythromycin esterase family protein</fullName>
    </submittedName>
</protein>
<dbReference type="EMBL" id="BAABJM010000001">
    <property type="protein sequence ID" value="GAA5047583.1"/>
    <property type="molecule type" value="Genomic_DNA"/>
</dbReference>
<dbReference type="Pfam" id="PF05139">
    <property type="entry name" value="Erythro_esteras"/>
    <property type="match status" value="1"/>
</dbReference>
<dbReference type="Gene3D" id="3.40.1660.10">
    <property type="entry name" value="EreA-like (biosynthetic domain)"/>
    <property type="match status" value="1"/>
</dbReference>